<feature type="chain" id="PRO_5011745514" evidence="8">
    <location>
        <begin position="22"/>
        <end position="930"/>
    </location>
</feature>
<dbReference type="GO" id="GO:0005615">
    <property type="term" value="C:extracellular space"/>
    <property type="evidence" value="ECO:0007669"/>
    <property type="project" value="TreeGrafter"/>
</dbReference>
<evidence type="ECO:0000256" key="3">
    <source>
        <dbReference type="ARBA" id="ARBA00022670"/>
    </source>
</evidence>
<keyword evidence="5" id="KW-0862">Zinc</keyword>
<dbReference type="SMART" id="SM00631">
    <property type="entry name" value="Zn_pept"/>
    <property type="match status" value="1"/>
</dbReference>
<organism evidence="10 11">
    <name type="scientific">Granulicella pectinivorans</name>
    <dbReference type="NCBI Taxonomy" id="474950"/>
    <lineage>
        <taxon>Bacteria</taxon>
        <taxon>Pseudomonadati</taxon>
        <taxon>Acidobacteriota</taxon>
        <taxon>Terriglobia</taxon>
        <taxon>Terriglobales</taxon>
        <taxon>Acidobacteriaceae</taxon>
        <taxon>Granulicella</taxon>
    </lineage>
</organism>
<dbReference type="GO" id="GO:0006508">
    <property type="term" value="P:proteolysis"/>
    <property type="evidence" value="ECO:0007669"/>
    <property type="project" value="UniProtKB-KW"/>
</dbReference>
<dbReference type="RefSeq" id="WP_089838769.1">
    <property type="nucleotide sequence ID" value="NZ_FOZL01000001.1"/>
</dbReference>
<accession>A0A1I6M628</accession>
<dbReference type="STRING" id="474950.SAMN05421771_1921"/>
<dbReference type="PANTHER" id="PTHR11705:SF143">
    <property type="entry name" value="SLL0236 PROTEIN"/>
    <property type="match status" value="1"/>
</dbReference>
<dbReference type="InterPro" id="IPR000834">
    <property type="entry name" value="Peptidase_M14"/>
</dbReference>
<keyword evidence="8" id="KW-0732">Signal</keyword>
<dbReference type="OrthoDB" id="9758209at2"/>
<evidence type="ECO:0000313" key="11">
    <source>
        <dbReference type="Proteomes" id="UP000199024"/>
    </source>
</evidence>
<evidence type="ECO:0000256" key="6">
    <source>
        <dbReference type="ARBA" id="ARBA00023049"/>
    </source>
</evidence>
<comment type="cofactor">
    <cofactor evidence="1">
        <name>Zn(2+)</name>
        <dbReference type="ChEBI" id="CHEBI:29105"/>
    </cofactor>
</comment>
<evidence type="ECO:0000256" key="5">
    <source>
        <dbReference type="ARBA" id="ARBA00022833"/>
    </source>
</evidence>
<dbReference type="CDD" id="cd06240">
    <property type="entry name" value="M14-like"/>
    <property type="match status" value="1"/>
</dbReference>
<keyword evidence="10" id="KW-0121">Carboxypeptidase</keyword>
<dbReference type="PANTHER" id="PTHR11705">
    <property type="entry name" value="PROTEASE FAMILY M14 CARBOXYPEPTIDASE A,B"/>
    <property type="match status" value="1"/>
</dbReference>
<protein>
    <submittedName>
        <fullName evidence="10">Zinc carboxypeptidase</fullName>
    </submittedName>
</protein>
<evidence type="ECO:0000256" key="8">
    <source>
        <dbReference type="SAM" id="SignalP"/>
    </source>
</evidence>
<evidence type="ECO:0000256" key="7">
    <source>
        <dbReference type="SAM" id="MobiDB-lite"/>
    </source>
</evidence>
<feature type="signal peptide" evidence="8">
    <location>
        <begin position="1"/>
        <end position="21"/>
    </location>
</feature>
<comment type="similarity">
    <text evidence="2">Belongs to the peptidase M14 family.</text>
</comment>
<dbReference type="GO" id="GO:0008270">
    <property type="term" value="F:zinc ion binding"/>
    <property type="evidence" value="ECO:0007669"/>
    <property type="project" value="InterPro"/>
</dbReference>
<feature type="region of interest" description="Disordered" evidence="7">
    <location>
        <begin position="728"/>
        <end position="748"/>
    </location>
</feature>
<dbReference type="AlphaFoldDB" id="A0A1I6M628"/>
<dbReference type="Gene3D" id="3.40.630.10">
    <property type="entry name" value="Zn peptidases"/>
    <property type="match status" value="1"/>
</dbReference>
<name>A0A1I6M628_9BACT</name>
<feature type="region of interest" description="Disordered" evidence="7">
    <location>
        <begin position="416"/>
        <end position="437"/>
    </location>
</feature>
<dbReference type="Proteomes" id="UP000199024">
    <property type="component" value="Unassembled WGS sequence"/>
</dbReference>
<evidence type="ECO:0000313" key="10">
    <source>
        <dbReference type="EMBL" id="SFS11175.1"/>
    </source>
</evidence>
<dbReference type="SUPFAM" id="SSF53187">
    <property type="entry name" value="Zn-dependent exopeptidases"/>
    <property type="match status" value="1"/>
</dbReference>
<gene>
    <name evidence="10" type="ORF">SAMN05421771_1921</name>
</gene>
<keyword evidence="4" id="KW-0378">Hydrolase</keyword>
<keyword evidence="11" id="KW-1185">Reference proteome</keyword>
<keyword evidence="6" id="KW-0482">Metalloprotease</keyword>
<evidence type="ECO:0000259" key="9">
    <source>
        <dbReference type="SMART" id="SM00631"/>
    </source>
</evidence>
<dbReference type="Pfam" id="PF00246">
    <property type="entry name" value="Peptidase_M14"/>
    <property type="match status" value="1"/>
</dbReference>
<evidence type="ECO:0000256" key="2">
    <source>
        <dbReference type="ARBA" id="ARBA00005988"/>
    </source>
</evidence>
<sequence>MRLPKSLLAFALLTAHLPIAAAQTITTPKQALGFNIGDDYHVANYTQLEAYWKKLATESDRMKLVSIGTTSEGRPQYMAIFSSPENLKNLDHYRDISRRLSLAKDLTDAQAHALAKEGKSVVWIDGGLHASETVGSQQIIEWVYQLASRNDEETLRFLHDSIILCVAANPDGQELVANWYMREPVPEKRKAEGPGTSPPRLWNKYAGHDNNRDFFMANLAETTNIDSQLFRTWYPQIMYNHHQTGPAGTVIFVPPFRDPFNYHFDPLIPMGIQSVGTAIHMRFIEEDKPGSTMRSGATYSTWYNGGLRTVTYFHNQIGILTEIIGSPTPWQLPLLPSKQLPTSDLPYPVKPQLWHYRQSIDYEMTANRAILDYASRNREQLLYDIYRMGKNSIERGQRDSWTVSPKRIAAVEAAAVDPERAARPGRAGAPAEGGRETSAPAKLYDSVLHDPAKRDPRVYILPATQPDFPTATKFINTLLKNGVTVLQASSDFTVEGKPYPKNSYIVKADQAYRPHILDMFEPQDHPNDFRYPGGPPIPPYDVTGYTLAMQMGVHYDRFYAAVEGPFKEITENLASPPTGDITGETAKTRGFLISHEYNDAVILTNRLLKAGCDVQWLQQPTEGLAAGAIWIPATPKSREIVTNSVTKLGLHATALATTPTGPTIKLKPIRIGLADQYGGSMPSGWTRFLLEQFEFPFEVVYPQTLDAGHLHDHYDVLILADGAIQRRAGSGDASERPNGQPKPEDIPAEFRPWLGRITPKTTIPQLQQFAQDGGTILTIGSSTALADLLHLPVRDGLTELRQEKEEPLPREKFYIPGSLLRAQIDNTVPLAYGLPTSLDVFFDNSPSFRLAPDAELNHVHAVSWYKGPSVLDSGWAWGQQYLDGTAAVVDIAVGKGRVVLFGPEIAFRGQPHGTFKLLFNGILTSASNPR</sequence>
<feature type="domain" description="Peptidase M14" evidence="9">
    <location>
        <begin position="40"/>
        <end position="322"/>
    </location>
</feature>
<reference evidence="10 11" key="1">
    <citation type="submission" date="2016-10" db="EMBL/GenBank/DDBJ databases">
        <authorList>
            <person name="de Groot N.N."/>
        </authorList>
    </citation>
    <scope>NUCLEOTIDE SEQUENCE [LARGE SCALE GENOMIC DNA]</scope>
    <source>
        <strain evidence="10 11">DSM 21001</strain>
    </source>
</reference>
<evidence type="ECO:0000256" key="1">
    <source>
        <dbReference type="ARBA" id="ARBA00001947"/>
    </source>
</evidence>
<keyword evidence="3" id="KW-0645">Protease</keyword>
<proteinExistence type="inferred from homology"/>
<dbReference type="GO" id="GO:0004181">
    <property type="term" value="F:metallocarboxypeptidase activity"/>
    <property type="evidence" value="ECO:0007669"/>
    <property type="project" value="InterPro"/>
</dbReference>
<evidence type="ECO:0000256" key="4">
    <source>
        <dbReference type="ARBA" id="ARBA00022801"/>
    </source>
</evidence>
<dbReference type="EMBL" id="FOZL01000001">
    <property type="protein sequence ID" value="SFS11175.1"/>
    <property type="molecule type" value="Genomic_DNA"/>
</dbReference>